<evidence type="ECO:0000256" key="3">
    <source>
        <dbReference type="ARBA" id="ARBA00048447"/>
    </source>
</evidence>
<dbReference type="CDD" id="cd09007">
    <property type="entry name" value="NP-I_spr0068"/>
    <property type="match status" value="1"/>
</dbReference>
<evidence type="ECO:0000259" key="4">
    <source>
        <dbReference type="Pfam" id="PF01048"/>
    </source>
</evidence>
<dbReference type="InterPro" id="IPR000845">
    <property type="entry name" value="Nucleoside_phosphorylase_d"/>
</dbReference>
<gene>
    <name evidence="5" type="ORF">H9882_06450</name>
</gene>
<comment type="catalytic activity">
    <reaction evidence="3">
        <text>uridine + phosphate = alpha-D-ribose 1-phosphate + uracil</text>
        <dbReference type="Rhea" id="RHEA:24388"/>
        <dbReference type="ChEBI" id="CHEBI:16704"/>
        <dbReference type="ChEBI" id="CHEBI:17568"/>
        <dbReference type="ChEBI" id="CHEBI:43474"/>
        <dbReference type="ChEBI" id="CHEBI:57720"/>
        <dbReference type="EC" id="2.4.2.3"/>
    </reaction>
</comment>
<protein>
    <recommendedName>
        <fullName evidence="2">Uridine phosphorylase</fullName>
        <ecNumber evidence="1">2.4.2.3</ecNumber>
    </recommendedName>
</protein>
<dbReference type="PANTHER" id="PTHR43691">
    <property type="entry name" value="URIDINE PHOSPHORYLASE"/>
    <property type="match status" value="1"/>
</dbReference>
<feature type="domain" description="Nucleoside phosphorylase" evidence="4">
    <location>
        <begin position="41"/>
        <end position="248"/>
    </location>
</feature>
<dbReference type="GO" id="GO:0006152">
    <property type="term" value="P:purine nucleoside catabolic process"/>
    <property type="evidence" value="ECO:0007669"/>
    <property type="project" value="TreeGrafter"/>
</dbReference>
<proteinExistence type="predicted"/>
<name>A0A948WUU8_9FIRM</name>
<dbReference type="GO" id="GO:0005829">
    <property type="term" value="C:cytosol"/>
    <property type="evidence" value="ECO:0007669"/>
    <property type="project" value="TreeGrafter"/>
</dbReference>
<dbReference type="EMBL" id="JAHLFP010000055">
    <property type="protein sequence ID" value="MBU3806513.1"/>
    <property type="molecule type" value="Genomic_DNA"/>
</dbReference>
<dbReference type="GO" id="GO:0004850">
    <property type="term" value="F:uridine phosphorylase activity"/>
    <property type="evidence" value="ECO:0007669"/>
    <property type="project" value="UniProtKB-EC"/>
</dbReference>
<dbReference type="GO" id="GO:0004731">
    <property type="term" value="F:purine-nucleoside phosphorylase activity"/>
    <property type="evidence" value="ECO:0007669"/>
    <property type="project" value="TreeGrafter"/>
</dbReference>
<evidence type="ECO:0000313" key="5">
    <source>
        <dbReference type="EMBL" id="MBU3806513.1"/>
    </source>
</evidence>
<evidence type="ECO:0000313" key="6">
    <source>
        <dbReference type="Proteomes" id="UP000713596"/>
    </source>
</evidence>
<reference evidence="5" key="2">
    <citation type="submission" date="2021-04" db="EMBL/GenBank/DDBJ databases">
        <authorList>
            <person name="Gilroy R."/>
        </authorList>
    </citation>
    <scope>NUCLEOTIDE SEQUENCE</scope>
    <source>
        <strain evidence="5">B5_2728</strain>
    </source>
</reference>
<dbReference type="Gene3D" id="3.40.50.1580">
    <property type="entry name" value="Nucleoside phosphorylase domain"/>
    <property type="match status" value="1"/>
</dbReference>
<comment type="caution">
    <text evidence="5">The sequence shown here is derived from an EMBL/GenBank/DDBJ whole genome shotgun (WGS) entry which is preliminary data.</text>
</comment>
<accession>A0A948WUU8</accession>
<evidence type="ECO:0000256" key="1">
    <source>
        <dbReference type="ARBA" id="ARBA00011888"/>
    </source>
</evidence>
<dbReference type="PANTHER" id="PTHR43691:SF11">
    <property type="entry name" value="FI09636P-RELATED"/>
    <property type="match status" value="1"/>
</dbReference>
<dbReference type="EC" id="2.4.2.3" evidence="1"/>
<dbReference type="SUPFAM" id="SSF53167">
    <property type="entry name" value="Purine and uridine phosphorylases"/>
    <property type="match status" value="1"/>
</dbReference>
<reference evidence="5" key="1">
    <citation type="journal article" date="2021" name="PeerJ">
        <title>Extensive microbial diversity within the chicken gut microbiome revealed by metagenomics and culture.</title>
        <authorList>
            <person name="Gilroy R."/>
            <person name="Ravi A."/>
            <person name="Getino M."/>
            <person name="Pursley I."/>
            <person name="Horton D.L."/>
            <person name="Alikhan N.F."/>
            <person name="Baker D."/>
            <person name="Gharbi K."/>
            <person name="Hall N."/>
            <person name="Watson M."/>
            <person name="Adriaenssens E.M."/>
            <person name="Foster-Nyarko E."/>
            <person name="Jarju S."/>
            <person name="Secka A."/>
            <person name="Antonio M."/>
            <person name="Oren A."/>
            <person name="Chaudhuri R.R."/>
            <person name="La Ragione R."/>
            <person name="Hildebrand F."/>
            <person name="Pallen M.J."/>
        </authorList>
    </citation>
    <scope>NUCLEOTIDE SEQUENCE</scope>
    <source>
        <strain evidence="5">B5_2728</strain>
    </source>
</reference>
<dbReference type="Proteomes" id="UP000713596">
    <property type="component" value="Unassembled WGS sequence"/>
</dbReference>
<sequence>MSIVKHEIPILEVDSSFSAVINPTHENLDLQLPQKCVYAFVGEYINQYAQEHGGVQVSSFVSITKEYPIYVIQHKGEKVVLCQAPMGAPAATQLMDWLIGYGVRQIVSTGSCGALENLPEGTFFIPFKALRDEGTSYHYLAPSRFIETSQKVRECLEQTMKAYNLPYQEVITWTTDGFFRETAEMVKYRREEGCSVVEMECSALAACSAFRGVDWGMILYTADTLHNTEQYDERNWGGNSYELALRLCLDAIVSLKGRVCCGMNTSAG</sequence>
<dbReference type="InterPro" id="IPR035994">
    <property type="entry name" value="Nucleoside_phosphorylase_sf"/>
</dbReference>
<evidence type="ECO:0000256" key="2">
    <source>
        <dbReference type="ARBA" id="ARBA00021980"/>
    </source>
</evidence>
<dbReference type="AlphaFoldDB" id="A0A948WUU8"/>
<organism evidence="5 6">
    <name type="scientific">Candidatus Allofournierella pullistercoris</name>
    <dbReference type="NCBI Taxonomy" id="2838597"/>
    <lineage>
        <taxon>Bacteria</taxon>
        <taxon>Bacillati</taxon>
        <taxon>Bacillota</taxon>
        <taxon>Clostridia</taxon>
        <taxon>Eubacteriales</taxon>
        <taxon>Oscillospiraceae</taxon>
        <taxon>Allofournierella</taxon>
    </lineage>
</organism>
<dbReference type="Pfam" id="PF01048">
    <property type="entry name" value="PNP_UDP_1"/>
    <property type="match status" value="1"/>
</dbReference>